<name>A0A5B7EF84_PORTR</name>
<accession>A0A5B7EF84</accession>
<evidence type="ECO:0000313" key="2">
    <source>
        <dbReference type="Proteomes" id="UP000324222"/>
    </source>
</evidence>
<dbReference type="EMBL" id="VSRR010002477">
    <property type="protein sequence ID" value="MPC31643.1"/>
    <property type="molecule type" value="Genomic_DNA"/>
</dbReference>
<proteinExistence type="predicted"/>
<organism evidence="1 2">
    <name type="scientific">Portunus trituberculatus</name>
    <name type="common">Swimming crab</name>
    <name type="synonym">Neptunus trituberculatus</name>
    <dbReference type="NCBI Taxonomy" id="210409"/>
    <lineage>
        <taxon>Eukaryota</taxon>
        <taxon>Metazoa</taxon>
        <taxon>Ecdysozoa</taxon>
        <taxon>Arthropoda</taxon>
        <taxon>Crustacea</taxon>
        <taxon>Multicrustacea</taxon>
        <taxon>Malacostraca</taxon>
        <taxon>Eumalacostraca</taxon>
        <taxon>Eucarida</taxon>
        <taxon>Decapoda</taxon>
        <taxon>Pleocyemata</taxon>
        <taxon>Brachyura</taxon>
        <taxon>Eubrachyura</taxon>
        <taxon>Portunoidea</taxon>
        <taxon>Portunidae</taxon>
        <taxon>Portuninae</taxon>
        <taxon>Portunus</taxon>
    </lineage>
</organism>
<reference evidence="1 2" key="1">
    <citation type="submission" date="2019-05" db="EMBL/GenBank/DDBJ databases">
        <title>Another draft genome of Portunus trituberculatus and its Hox gene families provides insights of decapod evolution.</title>
        <authorList>
            <person name="Jeong J.-H."/>
            <person name="Song I."/>
            <person name="Kim S."/>
            <person name="Choi T."/>
            <person name="Kim D."/>
            <person name="Ryu S."/>
            <person name="Kim W."/>
        </authorList>
    </citation>
    <scope>NUCLEOTIDE SEQUENCE [LARGE SCALE GENOMIC DNA]</scope>
    <source>
        <tissue evidence="1">Muscle</tissue>
    </source>
</reference>
<comment type="caution">
    <text evidence="1">The sequence shown here is derived from an EMBL/GenBank/DDBJ whole genome shotgun (WGS) entry which is preliminary data.</text>
</comment>
<evidence type="ECO:0000313" key="1">
    <source>
        <dbReference type="EMBL" id="MPC31643.1"/>
    </source>
</evidence>
<gene>
    <name evidence="1" type="ORF">E2C01_024938</name>
</gene>
<dbReference type="Proteomes" id="UP000324222">
    <property type="component" value="Unassembled WGS sequence"/>
</dbReference>
<keyword evidence="2" id="KW-1185">Reference proteome</keyword>
<sequence>MAVKRGPTICVLKREPAMHKVHIYQTGPMLPKTLLRLLTSKDDAHNKRKDIITMKTKDII</sequence>
<dbReference type="AlphaFoldDB" id="A0A5B7EF84"/>
<protein>
    <submittedName>
        <fullName evidence="1">Uncharacterized protein</fullName>
    </submittedName>
</protein>